<dbReference type="RefSeq" id="WP_167082991.1">
    <property type="nucleotide sequence ID" value="NZ_BAAADC010000001.1"/>
</dbReference>
<name>A0A846N037_9PROT</name>
<evidence type="ECO:0000313" key="2">
    <source>
        <dbReference type="Proteomes" id="UP000570514"/>
    </source>
</evidence>
<accession>A0A846N037</accession>
<dbReference type="AlphaFoldDB" id="A0A846N037"/>
<organism evidence="1 2">
    <name type="scientific">Rhizomicrobium palustre</name>
    <dbReference type="NCBI Taxonomy" id="189966"/>
    <lineage>
        <taxon>Bacteria</taxon>
        <taxon>Pseudomonadati</taxon>
        <taxon>Pseudomonadota</taxon>
        <taxon>Alphaproteobacteria</taxon>
        <taxon>Micropepsales</taxon>
        <taxon>Micropepsaceae</taxon>
        <taxon>Rhizomicrobium</taxon>
    </lineage>
</organism>
<comment type="caution">
    <text evidence="1">The sequence shown here is derived from an EMBL/GenBank/DDBJ whole genome shotgun (WGS) entry which is preliminary data.</text>
</comment>
<keyword evidence="2" id="KW-1185">Reference proteome</keyword>
<protein>
    <submittedName>
        <fullName evidence="1">Uncharacterized protein</fullName>
    </submittedName>
</protein>
<sequence length="119" mass="12820">MNEMDDKEFADQLLKSLATTPVPAGLESRILADFDRLAAEGRFSGGPAARLKHFAQRWADRLWPGAPVWQPASVLALSLAVGLMAGAFVPSLSSSRSTTTSESTLLADTSSVMDYYKDL</sequence>
<gene>
    <name evidence="1" type="ORF">FHS83_002173</name>
</gene>
<evidence type="ECO:0000313" key="1">
    <source>
        <dbReference type="EMBL" id="NIK88855.1"/>
    </source>
</evidence>
<reference evidence="1 2" key="1">
    <citation type="submission" date="2020-03" db="EMBL/GenBank/DDBJ databases">
        <title>Genomic Encyclopedia of Type Strains, Phase IV (KMG-IV): sequencing the most valuable type-strain genomes for metagenomic binning, comparative biology and taxonomic classification.</title>
        <authorList>
            <person name="Goeker M."/>
        </authorList>
    </citation>
    <scope>NUCLEOTIDE SEQUENCE [LARGE SCALE GENOMIC DNA]</scope>
    <source>
        <strain evidence="1 2">DSM 19867</strain>
    </source>
</reference>
<proteinExistence type="predicted"/>
<dbReference type="EMBL" id="JAASRM010000001">
    <property type="protein sequence ID" value="NIK88855.1"/>
    <property type="molecule type" value="Genomic_DNA"/>
</dbReference>
<dbReference type="Proteomes" id="UP000570514">
    <property type="component" value="Unassembled WGS sequence"/>
</dbReference>